<name>A0ACB8RV15_9AGAM</name>
<reference evidence="1" key="1">
    <citation type="submission" date="2021-02" db="EMBL/GenBank/DDBJ databases">
        <authorList>
            <consortium name="DOE Joint Genome Institute"/>
            <person name="Ahrendt S."/>
            <person name="Looney B.P."/>
            <person name="Miyauchi S."/>
            <person name="Morin E."/>
            <person name="Drula E."/>
            <person name="Courty P.E."/>
            <person name="Chicoki N."/>
            <person name="Fauchery L."/>
            <person name="Kohler A."/>
            <person name="Kuo A."/>
            <person name="Labutti K."/>
            <person name="Pangilinan J."/>
            <person name="Lipzen A."/>
            <person name="Riley R."/>
            <person name="Andreopoulos W."/>
            <person name="He G."/>
            <person name="Johnson J."/>
            <person name="Barry K.W."/>
            <person name="Grigoriev I.V."/>
            <person name="Nagy L."/>
            <person name="Hibbett D."/>
            <person name="Henrissat B."/>
            <person name="Matheny P.B."/>
            <person name="Labbe J."/>
            <person name="Martin F."/>
        </authorList>
    </citation>
    <scope>NUCLEOTIDE SEQUENCE</scope>
    <source>
        <strain evidence="1">FP105234-sp</strain>
    </source>
</reference>
<reference evidence="1" key="2">
    <citation type="journal article" date="2022" name="New Phytol.">
        <title>Evolutionary transition to the ectomycorrhizal habit in the genomes of a hyperdiverse lineage of mushroom-forming fungi.</title>
        <authorList>
            <person name="Looney B."/>
            <person name="Miyauchi S."/>
            <person name="Morin E."/>
            <person name="Drula E."/>
            <person name="Courty P.E."/>
            <person name="Kohler A."/>
            <person name="Kuo A."/>
            <person name="LaButti K."/>
            <person name="Pangilinan J."/>
            <person name="Lipzen A."/>
            <person name="Riley R."/>
            <person name="Andreopoulos W."/>
            <person name="He G."/>
            <person name="Johnson J."/>
            <person name="Nolan M."/>
            <person name="Tritt A."/>
            <person name="Barry K.W."/>
            <person name="Grigoriev I.V."/>
            <person name="Nagy L.G."/>
            <person name="Hibbett D."/>
            <person name="Henrissat B."/>
            <person name="Matheny P.B."/>
            <person name="Labbe J."/>
            <person name="Martin F.M."/>
        </authorList>
    </citation>
    <scope>NUCLEOTIDE SEQUENCE</scope>
    <source>
        <strain evidence="1">FP105234-sp</strain>
    </source>
</reference>
<protein>
    <submittedName>
        <fullName evidence="1">Peptidase C15, pyroglutamyl peptidase I-like protein</fullName>
    </submittedName>
</protein>
<dbReference type="EMBL" id="MU275898">
    <property type="protein sequence ID" value="KAI0047785.1"/>
    <property type="molecule type" value="Genomic_DNA"/>
</dbReference>
<evidence type="ECO:0000313" key="2">
    <source>
        <dbReference type="Proteomes" id="UP000814033"/>
    </source>
</evidence>
<dbReference type="Proteomes" id="UP000814033">
    <property type="component" value="Unassembled WGS sequence"/>
</dbReference>
<comment type="caution">
    <text evidence="1">The sequence shown here is derived from an EMBL/GenBank/DDBJ whole genome shotgun (WGS) entry which is preliminary data.</text>
</comment>
<sequence length="295" mass="32410">MPVLTPVLNGDAALDVDVPDNALRVLVTGYGPFFRYRINPCWMAVEPLNNALLSLDDLPSFPPDGIDFDHPNGAAYDDDPQHVHVTALQLPLTFDAVVETVPGFHARPPVLPPAVAPHLAPPPEAGYDFIFHIGLAGRGPLRVERLGHKHGYRIKDTVGQHAPMLAASSTMARTDAAAPAPDIAVEQPLRGFSKGYENYPEDLHSPIDVERLVHAMKSFGVDGIYSSMDAGHYVCDFTYYCSLAEARRMAQKHDKGKHTKVLFMHCPPVDQPLSTEEVTDAIRKIILWVCKGEPR</sequence>
<organism evidence="1 2">
    <name type="scientific">Auriscalpium vulgare</name>
    <dbReference type="NCBI Taxonomy" id="40419"/>
    <lineage>
        <taxon>Eukaryota</taxon>
        <taxon>Fungi</taxon>
        <taxon>Dikarya</taxon>
        <taxon>Basidiomycota</taxon>
        <taxon>Agaricomycotina</taxon>
        <taxon>Agaricomycetes</taxon>
        <taxon>Russulales</taxon>
        <taxon>Auriscalpiaceae</taxon>
        <taxon>Auriscalpium</taxon>
    </lineage>
</organism>
<keyword evidence="2" id="KW-1185">Reference proteome</keyword>
<evidence type="ECO:0000313" key="1">
    <source>
        <dbReference type="EMBL" id="KAI0047785.1"/>
    </source>
</evidence>
<accession>A0ACB8RV15</accession>
<gene>
    <name evidence="1" type="ORF">FA95DRAFT_1492057</name>
</gene>
<proteinExistence type="predicted"/>